<dbReference type="SUPFAM" id="SSF56801">
    <property type="entry name" value="Acetyl-CoA synthetase-like"/>
    <property type="match status" value="1"/>
</dbReference>
<dbReference type="PROSITE" id="PS00012">
    <property type="entry name" value="PHOSPHOPANTETHEINE"/>
    <property type="match status" value="1"/>
</dbReference>
<evidence type="ECO:0000313" key="7">
    <source>
        <dbReference type="Proteomes" id="UP000217676"/>
    </source>
</evidence>
<gene>
    <name evidence="6" type="ORF">SLA_6914</name>
</gene>
<dbReference type="Pfam" id="PF00668">
    <property type="entry name" value="Condensation"/>
    <property type="match status" value="1"/>
</dbReference>
<dbReference type="SUPFAM" id="SSF53474">
    <property type="entry name" value="alpha/beta-Hydrolases"/>
    <property type="match status" value="1"/>
</dbReference>
<dbReference type="PROSITE" id="PS00455">
    <property type="entry name" value="AMP_BINDING"/>
    <property type="match status" value="1"/>
</dbReference>
<dbReference type="EMBL" id="AP017424">
    <property type="protein sequence ID" value="BAU87780.1"/>
    <property type="molecule type" value="Genomic_DNA"/>
</dbReference>
<proteinExistence type="inferred from homology"/>
<dbReference type="Pfam" id="PF00550">
    <property type="entry name" value="PP-binding"/>
    <property type="match status" value="1"/>
</dbReference>
<dbReference type="InterPro" id="IPR001242">
    <property type="entry name" value="Condensation_dom"/>
</dbReference>
<dbReference type="GO" id="GO:0003824">
    <property type="term" value="F:catalytic activity"/>
    <property type="evidence" value="ECO:0007669"/>
    <property type="project" value="InterPro"/>
</dbReference>
<accession>A0A160P9N9</accession>
<dbReference type="GO" id="GO:0031177">
    <property type="term" value="F:phosphopantetheine binding"/>
    <property type="evidence" value="ECO:0007669"/>
    <property type="project" value="InterPro"/>
</dbReference>
<evidence type="ECO:0000259" key="5">
    <source>
        <dbReference type="PROSITE" id="PS50075"/>
    </source>
</evidence>
<dbReference type="SMART" id="SM00823">
    <property type="entry name" value="PKS_PP"/>
    <property type="match status" value="1"/>
</dbReference>
<dbReference type="Proteomes" id="UP000217676">
    <property type="component" value="Chromosome"/>
</dbReference>
<dbReference type="GO" id="GO:0005829">
    <property type="term" value="C:cytosol"/>
    <property type="evidence" value="ECO:0007669"/>
    <property type="project" value="TreeGrafter"/>
</dbReference>
<dbReference type="InterPro" id="IPR001031">
    <property type="entry name" value="Thioesterase"/>
</dbReference>
<evidence type="ECO:0000313" key="6">
    <source>
        <dbReference type="EMBL" id="BAU87780.1"/>
    </source>
</evidence>
<dbReference type="Gene3D" id="3.30.300.30">
    <property type="match status" value="1"/>
</dbReference>
<dbReference type="NCBIfam" id="TIGR01733">
    <property type="entry name" value="AA-adenyl-dom"/>
    <property type="match status" value="1"/>
</dbReference>
<dbReference type="Pfam" id="PF00501">
    <property type="entry name" value="AMP-binding"/>
    <property type="match status" value="1"/>
</dbReference>
<dbReference type="KEGG" id="slau:SLA_6914"/>
<dbReference type="InterPro" id="IPR045851">
    <property type="entry name" value="AMP-bd_C_sf"/>
</dbReference>
<sequence length="1304" mass="140263">MTAADHTHEDTAGRTSRPAPLQQGLFFHTAFDADGQDIYTTQLTLEFVGPLDPGLLREVCRVLQDRHDSLRSGFRTDASGAPVRFVLPEVPVDWRTADLTGTAPAGRQAEAARLVEEERRRRFDTARPPLIRYLLIRLDDARWRFVLTNHHIILDGWSTSILLDELFRLYDAAAGADASDAGAGDAGAGAASDLLPAAPSYTSYLDWLGEVDPEWSREAWAEALAGIEGPTLVAPRAQGSGTVVPERVLRTLPAAHTAALTDRAREAGVTLGTVMQVAWGLVLRQLTGQSDVLFGMTVSGRAADVDGVEAMVGLLINTVPTRVRIDPRDTLLELLERVQDEQLDLFEHHHVGLTEIQQQAGFGALFDTTTVFDNYPMASGERRLGEALLTGVTGFDATHYPLSLICTPAEELGIRIDFRPDLLAREAVEGIAERFARILTAIAEDPYRTAGSLPVLSDGERRRVLEDWNATARPVAPVTLPALIEARAARIPDRPALSYQGRILGYDELNRRANRLARVLLTEGAGPETRVALALPRTADMVVALLAVLKTGAAYVPVDVRYPADRVARMLGDARPRLAVVTEATRDVLPAGTPALVLDDPAVTRRAGEQDDADVTDAERPEPLLPRHPAYVIYTSGTTGVPKGVVVEHMNAVNFVATVEDHFGADGMERVLASTSLSFDVSVFEIVTTLALGGRLELVDDLFALLERDGWEGSLVSGVPSAVASMLAGGAFAVSARHVVLGGEAIPHALLRELRERVPGCAVTNIYGPTEATTYSTWWRGGDEDGDGDPPIGRPVPNARMYVLDPWLQPVAVGQPGELYIAGTGVTRGYLNRPALSAERFVACPFGAPGGRMYRTGDQVRWRADGQLEYLGRLDGQVKIRGFRIELGDVEAALLRHAGVAQAVAVVREDRAGDLRLVAYAVAAAPGTPLDGAELRRFTRDTLPDYMVPSAVVQLERFPLMPNGKLDRSALPAPTYAATARREAAHAHEEPLCALFAEVLGTDRVGPDDGFFDLGGHSLLATRLVSRVRAVLGTELTVRALFEAPTPAALARRLDDGTDGSGLDVLLPLRTGGRARPLFAVHAASGLAWPYARLLPHLDPDVPLYGLQAPSLTDPAGGARKPEELVREYARRILEVQPEGPYRLLGWSVGGTLAYAVAAELVETGHAVEFVALLDSYPAPEDLPDWEETHRHVSGSAGFTADGTPPEQIALLGEHVVDGARLAVRSAVDALRTPPAHTHGVDILHFRATTDAPPTAPTTWRTYADGRLSTHDIPCGHYDMLDPTALATIGPALSARASGGLTAR</sequence>
<dbReference type="Pfam" id="PF13193">
    <property type="entry name" value="AMP-binding_C"/>
    <property type="match status" value="1"/>
</dbReference>
<dbReference type="Gene3D" id="3.30.559.30">
    <property type="entry name" value="Nonribosomal peptide synthetase, condensation domain"/>
    <property type="match status" value="1"/>
</dbReference>
<dbReference type="CDD" id="cd05930">
    <property type="entry name" value="A_NRPS"/>
    <property type="match status" value="1"/>
</dbReference>
<dbReference type="InterPro" id="IPR006162">
    <property type="entry name" value="Ppantetheine_attach_site"/>
</dbReference>
<dbReference type="InterPro" id="IPR020845">
    <property type="entry name" value="AMP-binding_CS"/>
</dbReference>
<dbReference type="InterPro" id="IPR029058">
    <property type="entry name" value="AB_hydrolase_fold"/>
</dbReference>
<dbReference type="SUPFAM" id="SSF52777">
    <property type="entry name" value="CoA-dependent acyltransferases"/>
    <property type="match status" value="2"/>
</dbReference>
<dbReference type="FunFam" id="3.30.300.30:FF:000010">
    <property type="entry name" value="Enterobactin synthetase component F"/>
    <property type="match status" value="1"/>
</dbReference>
<dbReference type="InterPro" id="IPR023213">
    <property type="entry name" value="CAT-like_dom_sf"/>
</dbReference>
<dbReference type="GO" id="GO:0017000">
    <property type="term" value="P:antibiotic biosynthetic process"/>
    <property type="evidence" value="ECO:0007669"/>
    <property type="project" value="UniProtKB-ARBA"/>
</dbReference>
<keyword evidence="4" id="KW-0597">Phosphoprotein</keyword>
<dbReference type="PROSITE" id="PS50075">
    <property type="entry name" value="CARRIER"/>
    <property type="match status" value="1"/>
</dbReference>
<evidence type="ECO:0000256" key="2">
    <source>
        <dbReference type="ARBA" id="ARBA00006432"/>
    </source>
</evidence>
<dbReference type="GO" id="GO:0072330">
    <property type="term" value="P:monocarboxylic acid biosynthetic process"/>
    <property type="evidence" value="ECO:0007669"/>
    <property type="project" value="UniProtKB-ARBA"/>
</dbReference>
<dbReference type="SUPFAM" id="SSF47336">
    <property type="entry name" value="ACP-like"/>
    <property type="match status" value="1"/>
</dbReference>
<dbReference type="InterPro" id="IPR010071">
    <property type="entry name" value="AA_adenyl_dom"/>
</dbReference>
<dbReference type="Gene3D" id="3.40.50.980">
    <property type="match status" value="2"/>
</dbReference>
<comment type="similarity">
    <text evidence="2">Belongs to the ATP-dependent AMP-binding enzyme family.</text>
</comment>
<evidence type="ECO:0000256" key="3">
    <source>
        <dbReference type="ARBA" id="ARBA00022450"/>
    </source>
</evidence>
<keyword evidence="3" id="KW-0596">Phosphopantetheine</keyword>
<dbReference type="FunFam" id="1.10.1200.10:FF:000016">
    <property type="entry name" value="Non-ribosomal peptide synthase"/>
    <property type="match status" value="1"/>
</dbReference>
<dbReference type="GO" id="GO:0008610">
    <property type="term" value="P:lipid biosynthetic process"/>
    <property type="evidence" value="ECO:0007669"/>
    <property type="project" value="UniProtKB-ARBA"/>
</dbReference>
<name>A0A160P9N9_STRLU</name>
<keyword evidence="7" id="KW-1185">Reference proteome</keyword>
<protein>
    <submittedName>
        <fullName evidence="6">Peptide synthetase</fullName>
    </submittedName>
</protein>
<dbReference type="InterPro" id="IPR036736">
    <property type="entry name" value="ACP-like_sf"/>
</dbReference>
<organism evidence="6 7">
    <name type="scientific">Streptomyces laurentii</name>
    <dbReference type="NCBI Taxonomy" id="39478"/>
    <lineage>
        <taxon>Bacteria</taxon>
        <taxon>Bacillati</taxon>
        <taxon>Actinomycetota</taxon>
        <taxon>Actinomycetes</taxon>
        <taxon>Kitasatosporales</taxon>
        <taxon>Streptomycetaceae</taxon>
        <taxon>Streptomyces</taxon>
    </lineage>
</organism>
<dbReference type="FunFam" id="3.40.50.12780:FF:000012">
    <property type="entry name" value="Non-ribosomal peptide synthetase"/>
    <property type="match status" value="1"/>
</dbReference>
<dbReference type="Gene3D" id="3.40.50.1820">
    <property type="entry name" value="alpha/beta hydrolase"/>
    <property type="match status" value="1"/>
</dbReference>
<dbReference type="GO" id="GO:0044550">
    <property type="term" value="P:secondary metabolite biosynthetic process"/>
    <property type="evidence" value="ECO:0007669"/>
    <property type="project" value="UniProtKB-ARBA"/>
</dbReference>
<dbReference type="Gene3D" id="3.30.559.10">
    <property type="entry name" value="Chloramphenicol acetyltransferase-like domain"/>
    <property type="match status" value="1"/>
</dbReference>
<dbReference type="InterPro" id="IPR000873">
    <property type="entry name" value="AMP-dep_synth/lig_dom"/>
</dbReference>
<evidence type="ECO:0000256" key="4">
    <source>
        <dbReference type="ARBA" id="ARBA00022553"/>
    </source>
</evidence>
<reference evidence="6 7" key="1">
    <citation type="journal article" date="2016" name="Genome Announc.">
        <title>Complete Genome Sequence of Thiostrepton-Producing Streptomyces laurentii ATCC 31255.</title>
        <authorList>
            <person name="Doi K."/>
            <person name="Fujino Y."/>
            <person name="Nagayoshi Y."/>
            <person name="Ohshima T."/>
            <person name="Ogata S."/>
        </authorList>
    </citation>
    <scope>NUCLEOTIDE SEQUENCE [LARGE SCALE GENOMIC DNA]</scope>
    <source>
        <strain evidence="6 7">ATCC 31255</strain>
    </source>
</reference>
<comment type="cofactor">
    <cofactor evidence="1">
        <name>pantetheine 4'-phosphate</name>
        <dbReference type="ChEBI" id="CHEBI:47942"/>
    </cofactor>
</comment>
<dbReference type="CDD" id="cd19543">
    <property type="entry name" value="DCL_NRPS"/>
    <property type="match status" value="1"/>
</dbReference>
<dbReference type="FunFam" id="2.30.38.10:FF:000001">
    <property type="entry name" value="Non-ribosomal peptide synthetase PvdI"/>
    <property type="match status" value="1"/>
</dbReference>
<dbReference type="PANTHER" id="PTHR45527">
    <property type="entry name" value="NONRIBOSOMAL PEPTIDE SYNTHETASE"/>
    <property type="match status" value="1"/>
</dbReference>
<dbReference type="InterPro" id="IPR009081">
    <property type="entry name" value="PP-bd_ACP"/>
</dbReference>
<dbReference type="SMART" id="SM00824">
    <property type="entry name" value="PKS_TE"/>
    <property type="match status" value="1"/>
</dbReference>
<dbReference type="InterPro" id="IPR025110">
    <property type="entry name" value="AMP-bd_C"/>
</dbReference>
<dbReference type="PANTHER" id="PTHR45527:SF1">
    <property type="entry name" value="FATTY ACID SYNTHASE"/>
    <property type="match status" value="1"/>
</dbReference>
<dbReference type="Pfam" id="PF00975">
    <property type="entry name" value="Thioesterase"/>
    <property type="match status" value="1"/>
</dbReference>
<dbReference type="GO" id="GO:0043041">
    <property type="term" value="P:amino acid activation for nonribosomal peptide biosynthetic process"/>
    <property type="evidence" value="ECO:0007669"/>
    <property type="project" value="TreeGrafter"/>
</dbReference>
<dbReference type="InterPro" id="IPR020806">
    <property type="entry name" value="PKS_PP-bd"/>
</dbReference>
<dbReference type="InterPro" id="IPR020802">
    <property type="entry name" value="TesA-like"/>
</dbReference>
<evidence type="ECO:0000256" key="1">
    <source>
        <dbReference type="ARBA" id="ARBA00001957"/>
    </source>
</evidence>
<dbReference type="FunFam" id="3.40.50.980:FF:000001">
    <property type="entry name" value="Non-ribosomal peptide synthetase"/>
    <property type="match status" value="1"/>
</dbReference>
<feature type="domain" description="Carrier" evidence="5">
    <location>
        <begin position="983"/>
        <end position="1058"/>
    </location>
</feature>
<dbReference type="Gene3D" id="2.30.38.10">
    <property type="entry name" value="Luciferase, Domain 3"/>
    <property type="match status" value="1"/>
</dbReference>